<organism evidence="2 3">
    <name type="scientific">Lates japonicus</name>
    <name type="common">Japanese lates</name>
    <dbReference type="NCBI Taxonomy" id="270547"/>
    <lineage>
        <taxon>Eukaryota</taxon>
        <taxon>Metazoa</taxon>
        <taxon>Chordata</taxon>
        <taxon>Craniata</taxon>
        <taxon>Vertebrata</taxon>
        <taxon>Euteleostomi</taxon>
        <taxon>Actinopterygii</taxon>
        <taxon>Neopterygii</taxon>
        <taxon>Teleostei</taxon>
        <taxon>Neoteleostei</taxon>
        <taxon>Acanthomorphata</taxon>
        <taxon>Carangaria</taxon>
        <taxon>Carangaria incertae sedis</taxon>
        <taxon>Centropomidae</taxon>
        <taxon>Lates</taxon>
    </lineage>
</organism>
<gene>
    <name evidence="2" type="ORF">AKAME5_002842200</name>
</gene>
<evidence type="ECO:0000256" key="1">
    <source>
        <dbReference type="SAM" id="MobiDB-lite"/>
    </source>
</evidence>
<name>A0AAD3R382_LATJO</name>
<dbReference type="EMBL" id="BRZM01004048">
    <property type="protein sequence ID" value="GLD54347.1"/>
    <property type="molecule type" value="Genomic_DNA"/>
</dbReference>
<evidence type="ECO:0000313" key="3">
    <source>
        <dbReference type="Proteomes" id="UP001279410"/>
    </source>
</evidence>
<reference evidence="2" key="1">
    <citation type="submission" date="2022-08" db="EMBL/GenBank/DDBJ databases">
        <title>Genome sequencing of akame (Lates japonicus).</title>
        <authorList>
            <person name="Hashiguchi Y."/>
            <person name="Takahashi H."/>
        </authorList>
    </citation>
    <scope>NUCLEOTIDE SEQUENCE</scope>
    <source>
        <strain evidence="2">Kochi</strain>
    </source>
</reference>
<dbReference type="Proteomes" id="UP001279410">
    <property type="component" value="Unassembled WGS sequence"/>
</dbReference>
<feature type="region of interest" description="Disordered" evidence="1">
    <location>
        <begin position="18"/>
        <end position="43"/>
    </location>
</feature>
<evidence type="ECO:0000313" key="2">
    <source>
        <dbReference type="EMBL" id="GLD54347.1"/>
    </source>
</evidence>
<comment type="caution">
    <text evidence="2">The sequence shown here is derived from an EMBL/GenBank/DDBJ whole genome shotgun (WGS) entry which is preliminary data.</text>
</comment>
<accession>A0AAD3R382</accession>
<keyword evidence="3" id="KW-1185">Reference proteome</keyword>
<proteinExistence type="predicted"/>
<dbReference type="AlphaFoldDB" id="A0AAD3R382"/>
<protein>
    <submittedName>
        <fullName evidence="2">Phospholipid phosphatase-related protein type 5 isoform X2</fullName>
    </submittedName>
</protein>
<feature type="region of interest" description="Disordered" evidence="1">
    <location>
        <begin position="86"/>
        <end position="131"/>
    </location>
</feature>
<sequence length="131" mass="13822">MWEQEMVSCVINNFQPAQINSADSPTPPGRALTGLLSKKPAPCGESLEKLSGLQAPGLPYSRDHDNNPVPALGVLLLALPLRRSLDLPSETPACPPHPKEAASSPAESNQPRCEDKPARQNSSATGAHEPG</sequence>